<dbReference type="OrthoDB" id="1551487at2"/>
<keyword evidence="7" id="KW-1185">Reference proteome</keyword>
<dbReference type="RefSeq" id="WP_131926004.1">
    <property type="nucleotide sequence ID" value="NZ_SMAG01000008.1"/>
</dbReference>
<feature type="domain" description="Asparagine synthetase" evidence="5">
    <location>
        <begin position="191"/>
        <end position="465"/>
    </location>
</feature>
<comment type="pathway">
    <text evidence="1">Amino-acid biosynthesis; L-asparagine biosynthesis; L-asparagine from L-aspartate (L-Gln route): step 1/1.</text>
</comment>
<comment type="catalytic activity">
    <reaction evidence="4">
        <text>L-aspartate + L-glutamine + ATP + H2O = L-asparagine + L-glutamate + AMP + diphosphate + H(+)</text>
        <dbReference type="Rhea" id="RHEA:12228"/>
        <dbReference type="ChEBI" id="CHEBI:15377"/>
        <dbReference type="ChEBI" id="CHEBI:15378"/>
        <dbReference type="ChEBI" id="CHEBI:29985"/>
        <dbReference type="ChEBI" id="CHEBI:29991"/>
        <dbReference type="ChEBI" id="CHEBI:30616"/>
        <dbReference type="ChEBI" id="CHEBI:33019"/>
        <dbReference type="ChEBI" id="CHEBI:58048"/>
        <dbReference type="ChEBI" id="CHEBI:58359"/>
        <dbReference type="ChEBI" id="CHEBI:456215"/>
        <dbReference type="EC" id="6.3.5.4"/>
    </reaction>
</comment>
<dbReference type="InterPro" id="IPR029055">
    <property type="entry name" value="Ntn_hydrolases_N"/>
</dbReference>
<name>A0A4R3L302_9BACL</name>
<evidence type="ECO:0000256" key="4">
    <source>
        <dbReference type="ARBA" id="ARBA00048741"/>
    </source>
</evidence>
<dbReference type="InterPro" id="IPR014729">
    <property type="entry name" value="Rossmann-like_a/b/a_fold"/>
</dbReference>
<dbReference type="GO" id="GO:0004066">
    <property type="term" value="F:asparagine synthase (glutamine-hydrolyzing) activity"/>
    <property type="evidence" value="ECO:0007669"/>
    <property type="project" value="UniProtKB-EC"/>
</dbReference>
<proteinExistence type="predicted"/>
<dbReference type="InterPro" id="IPR001962">
    <property type="entry name" value="Asn_synthase"/>
</dbReference>
<keyword evidence="3" id="KW-0061">Asparagine biosynthesis</keyword>
<protein>
    <recommendedName>
        <fullName evidence="2">asparagine synthase (glutamine-hydrolyzing)</fullName>
        <ecNumber evidence="2">6.3.5.4</ecNumber>
    </recommendedName>
</protein>
<evidence type="ECO:0000313" key="6">
    <source>
        <dbReference type="EMBL" id="TCS93258.1"/>
    </source>
</evidence>
<dbReference type="Pfam" id="PF00733">
    <property type="entry name" value="Asn_synthase"/>
    <property type="match status" value="1"/>
</dbReference>
<dbReference type="AlphaFoldDB" id="A0A4R3L302"/>
<organism evidence="6 7">
    <name type="scientific">Hazenella coriacea</name>
    <dbReference type="NCBI Taxonomy" id="1179467"/>
    <lineage>
        <taxon>Bacteria</taxon>
        <taxon>Bacillati</taxon>
        <taxon>Bacillota</taxon>
        <taxon>Bacilli</taxon>
        <taxon>Bacillales</taxon>
        <taxon>Thermoactinomycetaceae</taxon>
        <taxon>Hazenella</taxon>
    </lineage>
</organism>
<dbReference type="SUPFAM" id="SSF56235">
    <property type="entry name" value="N-terminal nucleophile aminohydrolases (Ntn hydrolases)"/>
    <property type="match status" value="1"/>
</dbReference>
<dbReference type="Proteomes" id="UP000294937">
    <property type="component" value="Unassembled WGS sequence"/>
</dbReference>
<keyword evidence="3" id="KW-0028">Amino-acid biosynthesis</keyword>
<sequence length="529" mass="62860">MVQVQMKGDLFNHIEVEGQDVWFAGTFMYHGQFYHKENIVNLFQKEDFTPEIIQSWNGEFALIWQKGTQTVAIVDRKRSIPLFYKQDATGDWMLTNHLSLQNQKHKLNSTAIYEWILTGYVANEKTLLTDTFQIEAGQYLRFYDQQLTKHTYFQYLHQVDPQMDEESGVEKLTEVFHRVFERIYQRLSGQTVMLPLSGGKDSRILALLLKEFDVKPIISFTYGKPQNAEALKSKEIADRLGFPWEFYAYSKSDWLKWYHSDSWNAYKDYAFNYTSIPHLQDWPAIYQMVQKHEEPLLFIPGHTGDFVSGGHIPVNLTIEQNYQVDDVVEQIMKKHHRLWEPSQKGVLDEVAEEIRRSLIQVPINDREQASSAYEYWGMKERQGKFILNSLRTYEFFGKEWAVPLWDHEIMDFFLSVPVELRFHKYLYDLTLHRMYPDYFEQPQKVIYQHVPKWKQGTVHKVLRKGYATKLIFEQYLKDPMDWFGITGSYTEYLKKTHFKYQGISFKLPFNINSMILRDLAVNDLHLSKI</sequence>
<comment type="caution">
    <text evidence="6">The sequence shown here is derived from an EMBL/GenBank/DDBJ whole genome shotgun (WGS) entry which is preliminary data.</text>
</comment>
<dbReference type="InterPro" id="IPR051786">
    <property type="entry name" value="ASN_synthetase/amidase"/>
</dbReference>
<dbReference type="EMBL" id="SMAG01000008">
    <property type="protein sequence ID" value="TCS93258.1"/>
    <property type="molecule type" value="Genomic_DNA"/>
</dbReference>
<dbReference type="SUPFAM" id="SSF52402">
    <property type="entry name" value="Adenine nucleotide alpha hydrolases-like"/>
    <property type="match status" value="1"/>
</dbReference>
<evidence type="ECO:0000256" key="3">
    <source>
        <dbReference type="ARBA" id="ARBA00022888"/>
    </source>
</evidence>
<dbReference type="EC" id="6.3.5.4" evidence="2"/>
<evidence type="ECO:0000259" key="5">
    <source>
        <dbReference type="Pfam" id="PF00733"/>
    </source>
</evidence>
<accession>A0A4R3L302</accession>
<evidence type="ECO:0000256" key="1">
    <source>
        <dbReference type="ARBA" id="ARBA00005187"/>
    </source>
</evidence>
<dbReference type="Gene3D" id="3.40.50.620">
    <property type="entry name" value="HUPs"/>
    <property type="match status" value="1"/>
</dbReference>
<evidence type="ECO:0000256" key="2">
    <source>
        <dbReference type="ARBA" id="ARBA00012737"/>
    </source>
</evidence>
<reference evidence="6 7" key="1">
    <citation type="submission" date="2019-03" db="EMBL/GenBank/DDBJ databases">
        <title>Genomic Encyclopedia of Type Strains, Phase IV (KMG-IV): sequencing the most valuable type-strain genomes for metagenomic binning, comparative biology and taxonomic classification.</title>
        <authorList>
            <person name="Goeker M."/>
        </authorList>
    </citation>
    <scope>NUCLEOTIDE SEQUENCE [LARGE SCALE GENOMIC DNA]</scope>
    <source>
        <strain evidence="6 7">DSM 45707</strain>
    </source>
</reference>
<gene>
    <name evidence="6" type="ORF">EDD58_10872</name>
</gene>
<evidence type="ECO:0000313" key="7">
    <source>
        <dbReference type="Proteomes" id="UP000294937"/>
    </source>
</evidence>
<dbReference type="PANTHER" id="PTHR43284:SF1">
    <property type="entry name" value="ASPARAGINE SYNTHETASE"/>
    <property type="match status" value="1"/>
</dbReference>
<dbReference type="GO" id="GO:0006529">
    <property type="term" value="P:asparagine biosynthetic process"/>
    <property type="evidence" value="ECO:0007669"/>
    <property type="project" value="UniProtKB-KW"/>
</dbReference>
<dbReference type="PANTHER" id="PTHR43284">
    <property type="entry name" value="ASPARAGINE SYNTHETASE (GLUTAMINE-HYDROLYZING)"/>
    <property type="match status" value="1"/>
</dbReference>